<accession>A0A0T9CSF4</accession>
<evidence type="ECO:0000313" key="5">
    <source>
        <dbReference type="EMBL" id="COW27517.1"/>
    </source>
</evidence>
<evidence type="ECO:0000313" key="2">
    <source>
        <dbReference type="EMBL" id="CKR81590.1"/>
    </source>
</evidence>
<protein>
    <submittedName>
        <fullName evidence="5">Uncharacterized protein</fullName>
    </submittedName>
</protein>
<evidence type="ECO:0000313" key="1">
    <source>
        <dbReference type="EMBL" id="CKQ86525.1"/>
    </source>
</evidence>
<dbReference type="EMBL" id="CSAD01000133">
    <property type="protein sequence ID" value="COV19778.1"/>
    <property type="molecule type" value="Genomic_DNA"/>
</dbReference>
<evidence type="ECO:0000313" key="6">
    <source>
        <dbReference type="Proteomes" id="UP000038802"/>
    </source>
</evidence>
<dbReference type="EMBL" id="CSAE01000424">
    <property type="protein sequence ID" value="COW27517.1"/>
    <property type="molecule type" value="Genomic_DNA"/>
</dbReference>
<evidence type="ECO:0000313" key="10">
    <source>
        <dbReference type="Proteomes" id="UP000050164"/>
    </source>
</evidence>
<dbReference type="AlphaFoldDB" id="A0A0T9CSF4"/>
<dbReference type="Proteomes" id="UP000039217">
    <property type="component" value="Unassembled WGS sequence"/>
</dbReference>
<dbReference type="Proteomes" id="UP000038802">
    <property type="component" value="Unassembled WGS sequence"/>
</dbReference>
<dbReference type="EMBL" id="CNGE01000083">
    <property type="protein sequence ID" value="CKR81590.1"/>
    <property type="molecule type" value="Genomic_DNA"/>
</dbReference>
<evidence type="ECO:0000313" key="8">
    <source>
        <dbReference type="Proteomes" id="UP000045842"/>
    </source>
</evidence>
<dbReference type="EMBL" id="CQQC01000614">
    <property type="protein sequence ID" value="CNV27690.1"/>
    <property type="molecule type" value="Genomic_DNA"/>
</dbReference>
<evidence type="ECO:0000313" key="9">
    <source>
        <dbReference type="Proteomes" id="UP000048948"/>
    </source>
</evidence>
<dbReference type="Proteomes" id="UP000048948">
    <property type="component" value="Unassembled WGS sequence"/>
</dbReference>
<reference evidence="5" key="1">
    <citation type="submission" date="2015-03" db="EMBL/GenBank/DDBJ databases">
        <authorList>
            <person name="Murphy D."/>
        </authorList>
    </citation>
    <scope>NUCLEOTIDE SEQUENCE [LARGE SCALE GENOMIC DNA]</scope>
    <source>
        <strain evidence="5">K00500041</strain>
    </source>
</reference>
<evidence type="ECO:0000313" key="7">
    <source>
        <dbReference type="Proteomes" id="UP000039217"/>
    </source>
</evidence>
<evidence type="ECO:0000313" key="3">
    <source>
        <dbReference type="EMBL" id="CNV27690.1"/>
    </source>
</evidence>
<sequence>MSVSPPGRGITIRAPQASVPKISAIETSKLGEATCSSRSVSSTSYSPLNQTKYSATGRCGTATPLGNPVVPDV</sequence>
<dbReference type="Proteomes" id="UP000045842">
    <property type="component" value="Unassembled WGS sequence"/>
</dbReference>
<organism evidence="5 6">
    <name type="scientific">Mycobacterium tuberculosis</name>
    <dbReference type="NCBI Taxonomy" id="1773"/>
    <lineage>
        <taxon>Bacteria</taxon>
        <taxon>Bacillati</taxon>
        <taxon>Actinomycetota</taxon>
        <taxon>Actinomycetes</taxon>
        <taxon>Mycobacteriales</taxon>
        <taxon>Mycobacteriaceae</taxon>
        <taxon>Mycobacterium</taxon>
        <taxon>Mycobacterium tuberculosis complex</taxon>
    </lineage>
</organism>
<name>A0A0T9CSF4_MYCTX</name>
<dbReference type="Proteomes" id="UP000050164">
    <property type="component" value="Unassembled WGS sequence"/>
</dbReference>
<dbReference type="EMBL" id="CNFT01000034">
    <property type="protein sequence ID" value="CKQ86525.1"/>
    <property type="molecule type" value="Genomic_DNA"/>
</dbReference>
<proteinExistence type="predicted"/>
<gene>
    <name evidence="3" type="ORF">ERS007661_01957</name>
    <name evidence="4" type="ORF">ERS007679_01287</name>
    <name evidence="5" type="ORF">ERS007703_03248</name>
    <name evidence="2" type="ORF">ERS027646_00730</name>
    <name evidence="1" type="ORF">ERS027659_00281</name>
</gene>
<reference evidence="6 7" key="2">
    <citation type="submission" date="2015-03" db="EMBL/GenBank/DDBJ databases">
        <authorList>
            <consortium name="Pathogen Informatics"/>
        </authorList>
    </citation>
    <scope>NUCLEOTIDE SEQUENCE [LARGE SCALE GENOMIC DNA]</scope>
    <source>
        <strain evidence="2 9">Bir 172</strain>
        <strain evidence="1 10">Bir 185</strain>
        <strain evidence="3 7">D00501624</strain>
        <strain evidence="4 8">G09801536</strain>
        <strain evidence="6">K00500041</strain>
    </source>
</reference>
<evidence type="ECO:0000313" key="4">
    <source>
        <dbReference type="EMBL" id="COV19778.1"/>
    </source>
</evidence>